<dbReference type="Proteomes" id="UP001159042">
    <property type="component" value="Unassembled WGS sequence"/>
</dbReference>
<keyword evidence="2" id="KW-1185">Reference proteome</keyword>
<name>A0AAV8V9I6_9CUCU</name>
<evidence type="ECO:0000313" key="2">
    <source>
        <dbReference type="Proteomes" id="UP001159042"/>
    </source>
</evidence>
<organism evidence="1 2">
    <name type="scientific">Exocentrus adspersus</name>
    <dbReference type="NCBI Taxonomy" id="1586481"/>
    <lineage>
        <taxon>Eukaryota</taxon>
        <taxon>Metazoa</taxon>
        <taxon>Ecdysozoa</taxon>
        <taxon>Arthropoda</taxon>
        <taxon>Hexapoda</taxon>
        <taxon>Insecta</taxon>
        <taxon>Pterygota</taxon>
        <taxon>Neoptera</taxon>
        <taxon>Endopterygota</taxon>
        <taxon>Coleoptera</taxon>
        <taxon>Polyphaga</taxon>
        <taxon>Cucujiformia</taxon>
        <taxon>Chrysomeloidea</taxon>
        <taxon>Cerambycidae</taxon>
        <taxon>Lamiinae</taxon>
        <taxon>Acanthocinini</taxon>
        <taxon>Exocentrus</taxon>
    </lineage>
</organism>
<dbReference type="EMBL" id="JANEYG010000243">
    <property type="protein sequence ID" value="KAJ8910793.1"/>
    <property type="molecule type" value="Genomic_DNA"/>
</dbReference>
<proteinExistence type="predicted"/>
<accession>A0AAV8V9I6</accession>
<dbReference type="AlphaFoldDB" id="A0AAV8V9I6"/>
<reference evidence="1 2" key="1">
    <citation type="journal article" date="2023" name="Insect Mol. Biol.">
        <title>Genome sequencing provides insights into the evolution of gene families encoding plant cell wall-degrading enzymes in longhorned beetles.</title>
        <authorList>
            <person name="Shin N.R."/>
            <person name="Okamura Y."/>
            <person name="Kirsch R."/>
            <person name="Pauchet Y."/>
        </authorList>
    </citation>
    <scope>NUCLEOTIDE SEQUENCE [LARGE SCALE GENOMIC DNA]</scope>
    <source>
        <strain evidence="1">EAD_L_NR</strain>
    </source>
</reference>
<sequence>MLANLFHEITIIRRMLITPSLNKDIKNIIDKSDPSERLFGADMGDKIKAAKALEMGRWQWQEPLDFYCRETDIARFVNRGGRNNRWAIPPRKHTTRDAGDGSFRKCLQKCKITKNQVLLSWIKEYTLPFDSEPLQISGASNRKFSVGESSVMSESIGNLLRIGAFAPCKPLPGRFISGIFLADKPNGQKI</sequence>
<protein>
    <submittedName>
        <fullName evidence="1">Uncharacterized protein</fullName>
    </submittedName>
</protein>
<evidence type="ECO:0000313" key="1">
    <source>
        <dbReference type="EMBL" id="KAJ8910793.1"/>
    </source>
</evidence>
<gene>
    <name evidence="1" type="ORF">NQ315_004518</name>
</gene>
<comment type="caution">
    <text evidence="1">The sequence shown here is derived from an EMBL/GenBank/DDBJ whole genome shotgun (WGS) entry which is preliminary data.</text>
</comment>